<dbReference type="PANTHER" id="PTHR24421">
    <property type="entry name" value="NITRATE/NITRITE SENSOR PROTEIN NARX-RELATED"/>
    <property type="match status" value="1"/>
</dbReference>
<feature type="domain" description="Signal transduction histidine kinase subgroup 3 dimerisation and phosphoacceptor" evidence="11">
    <location>
        <begin position="58"/>
        <end position="121"/>
    </location>
</feature>
<dbReference type="Pfam" id="PF02518">
    <property type="entry name" value="HATPase_c"/>
    <property type="match status" value="1"/>
</dbReference>
<dbReference type="SUPFAM" id="SSF55874">
    <property type="entry name" value="ATPase domain of HSP90 chaperone/DNA topoisomerase II/histidine kinase"/>
    <property type="match status" value="1"/>
</dbReference>
<dbReference type="InterPro" id="IPR036890">
    <property type="entry name" value="HATPase_C_sf"/>
</dbReference>
<keyword evidence="9" id="KW-1133">Transmembrane helix</keyword>
<evidence type="ECO:0000256" key="3">
    <source>
        <dbReference type="ARBA" id="ARBA00022553"/>
    </source>
</evidence>
<comment type="catalytic activity">
    <reaction evidence="1">
        <text>ATP + protein L-histidine = ADP + protein N-phospho-L-histidine.</text>
        <dbReference type="EC" id="2.7.13.3"/>
    </reaction>
</comment>
<dbReference type="Pfam" id="PF07730">
    <property type="entry name" value="HisKA_3"/>
    <property type="match status" value="1"/>
</dbReference>
<keyword evidence="4" id="KW-0808">Transferase</keyword>
<evidence type="ECO:0000256" key="5">
    <source>
        <dbReference type="ARBA" id="ARBA00022741"/>
    </source>
</evidence>
<keyword evidence="3" id="KW-0597">Phosphoprotein</keyword>
<evidence type="ECO:0000259" key="11">
    <source>
        <dbReference type="Pfam" id="PF07730"/>
    </source>
</evidence>
<comment type="caution">
    <text evidence="12">The sequence shown here is derived from an EMBL/GenBank/DDBJ whole genome shotgun (WGS) entry which is preliminary data.</text>
</comment>
<keyword evidence="9" id="KW-0472">Membrane</keyword>
<dbReference type="GO" id="GO:0046983">
    <property type="term" value="F:protein dimerization activity"/>
    <property type="evidence" value="ECO:0007669"/>
    <property type="project" value="InterPro"/>
</dbReference>
<organism evidence="12 13">
    <name type="scientific">Paenimyroides baculatum</name>
    <dbReference type="NCBI Taxonomy" id="2608000"/>
    <lineage>
        <taxon>Bacteria</taxon>
        <taxon>Pseudomonadati</taxon>
        <taxon>Bacteroidota</taxon>
        <taxon>Flavobacteriia</taxon>
        <taxon>Flavobacteriales</taxon>
        <taxon>Flavobacteriaceae</taxon>
        <taxon>Paenimyroides</taxon>
    </lineage>
</organism>
<dbReference type="EMBL" id="VWSG01000008">
    <property type="protein sequence ID" value="KAA5533950.1"/>
    <property type="molecule type" value="Genomic_DNA"/>
</dbReference>
<dbReference type="InterPro" id="IPR003594">
    <property type="entry name" value="HATPase_dom"/>
</dbReference>
<proteinExistence type="predicted"/>
<evidence type="ECO:0000256" key="8">
    <source>
        <dbReference type="ARBA" id="ARBA00023012"/>
    </source>
</evidence>
<evidence type="ECO:0000313" key="12">
    <source>
        <dbReference type="EMBL" id="KAA5533950.1"/>
    </source>
</evidence>
<dbReference type="PANTHER" id="PTHR24421:SF10">
    <property type="entry name" value="NITRATE_NITRITE SENSOR PROTEIN NARQ"/>
    <property type="match status" value="1"/>
</dbReference>
<keyword evidence="9" id="KW-0812">Transmembrane</keyword>
<dbReference type="CDD" id="cd16917">
    <property type="entry name" value="HATPase_UhpB-NarQ-NarX-like"/>
    <property type="match status" value="1"/>
</dbReference>
<dbReference type="EC" id="2.7.13.3" evidence="2"/>
<sequence length="263" mass="29906">MENEVQIKLFFLIGTLAMVFLALGIILMSVIYKSRVDRLNRKKSESLLNASLNSEKRERQRIASDLHDGLSGDLSAVKNFIALLNNKEEDYSKKEILQEVSTVLTHALSNVQNISYNLMPPLLESYGLVPTLKSYFDRIKKSNNITIKQHYFSDVIEIPSSEAYEIYRIVQELTTNMIKHGNSQQISISITLDQNTLLFEITDDGISFDFNEKLQSSLGMGLKNISSRIKHIDAKLIQQPISIGNKFQIILNSDNYVKSSNNR</sequence>
<dbReference type="RefSeq" id="WP_150013356.1">
    <property type="nucleotide sequence ID" value="NZ_VWSG01000008.1"/>
</dbReference>
<evidence type="ECO:0000256" key="2">
    <source>
        <dbReference type="ARBA" id="ARBA00012438"/>
    </source>
</evidence>
<protein>
    <recommendedName>
        <fullName evidence="2">histidine kinase</fullName>
        <ecNumber evidence="2">2.7.13.3</ecNumber>
    </recommendedName>
</protein>
<gene>
    <name evidence="12" type="ORF">F0460_11495</name>
</gene>
<evidence type="ECO:0000256" key="6">
    <source>
        <dbReference type="ARBA" id="ARBA00022777"/>
    </source>
</evidence>
<keyword evidence="5" id="KW-0547">Nucleotide-binding</keyword>
<dbReference type="GO" id="GO:0016020">
    <property type="term" value="C:membrane"/>
    <property type="evidence" value="ECO:0007669"/>
    <property type="project" value="InterPro"/>
</dbReference>
<keyword evidence="13" id="KW-1185">Reference proteome</keyword>
<dbReference type="Gene3D" id="1.20.5.1930">
    <property type="match status" value="1"/>
</dbReference>
<keyword evidence="6" id="KW-0418">Kinase</keyword>
<evidence type="ECO:0000313" key="13">
    <source>
        <dbReference type="Proteomes" id="UP000325141"/>
    </source>
</evidence>
<dbReference type="InterPro" id="IPR011712">
    <property type="entry name" value="Sig_transdc_His_kin_sub3_dim/P"/>
</dbReference>
<dbReference type="Gene3D" id="3.30.565.10">
    <property type="entry name" value="Histidine kinase-like ATPase, C-terminal domain"/>
    <property type="match status" value="1"/>
</dbReference>
<evidence type="ECO:0000256" key="1">
    <source>
        <dbReference type="ARBA" id="ARBA00000085"/>
    </source>
</evidence>
<evidence type="ECO:0000256" key="4">
    <source>
        <dbReference type="ARBA" id="ARBA00022679"/>
    </source>
</evidence>
<keyword evidence="8" id="KW-0902">Two-component regulatory system</keyword>
<feature type="transmembrane region" description="Helical" evidence="9">
    <location>
        <begin position="6"/>
        <end position="32"/>
    </location>
</feature>
<dbReference type="AlphaFoldDB" id="A0A5M6CHQ1"/>
<evidence type="ECO:0000256" key="7">
    <source>
        <dbReference type="ARBA" id="ARBA00022840"/>
    </source>
</evidence>
<dbReference type="GO" id="GO:0005524">
    <property type="term" value="F:ATP binding"/>
    <property type="evidence" value="ECO:0007669"/>
    <property type="project" value="UniProtKB-KW"/>
</dbReference>
<feature type="domain" description="Histidine kinase/HSP90-like ATPase" evidence="10">
    <location>
        <begin position="165"/>
        <end position="227"/>
    </location>
</feature>
<reference evidence="12 13" key="1">
    <citation type="submission" date="2019-09" db="EMBL/GenBank/DDBJ databases">
        <title>Genome sequence and assembly of Flavobacterium sp.</title>
        <authorList>
            <person name="Chhetri G."/>
        </authorList>
    </citation>
    <scope>NUCLEOTIDE SEQUENCE [LARGE SCALE GENOMIC DNA]</scope>
    <source>
        <strain evidence="12 13">SNL9</strain>
    </source>
</reference>
<dbReference type="InterPro" id="IPR050482">
    <property type="entry name" value="Sensor_HK_TwoCompSys"/>
</dbReference>
<dbReference type="GO" id="GO:0000155">
    <property type="term" value="F:phosphorelay sensor kinase activity"/>
    <property type="evidence" value="ECO:0007669"/>
    <property type="project" value="InterPro"/>
</dbReference>
<accession>A0A5M6CHQ1</accession>
<dbReference type="Proteomes" id="UP000325141">
    <property type="component" value="Unassembled WGS sequence"/>
</dbReference>
<keyword evidence="7" id="KW-0067">ATP-binding</keyword>
<name>A0A5M6CHQ1_9FLAO</name>
<evidence type="ECO:0000256" key="9">
    <source>
        <dbReference type="SAM" id="Phobius"/>
    </source>
</evidence>
<evidence type="ECO:0000259" key="10">
    <source>
        <dbReference type="Pfam" id="PF02518"/>
    </source>
</evidence>